<dbReference type="Proteomes" id="UP000007798">
    <property type="component" value="Unassembled WGS sequence"/>
</dbReference>
<evidence type="ECO:0000256" key="1">
    <source>
        <dbReference type="ARBA" id="ARBA00009995"/>
    </source>
</evidence>
<keyword evidence="7" id="KW-1185">Reference proteome</keyword>
<feature type="transmembrane region" description="Helical" evidence="5">
    <location>
        <begin position="487"/>
        <end position="509"/>
    </location>
</feature>
<proteinExistence type="inferred from homology"/>
<dbReference type="InterPro" id="IPR002213">
    <property type="entry name" value="UDP_glucos_trans"/>
</dbReference>
<evidence type="ECO:0000256" key="4">
    <source>
        <dbReference type="RuleBase" id="RU003718"/>
    </source>
</evidence>
<feature type="chain" id="PRO_5005123274" description="UDP-glucuronosyltransferase" evidence="5">
    <location>
        <begin position="23"/>
        <end position="520"/>
    </location>
</feature>
<comment type="catalytic activity">
    <reaction evidence="5">
        <text>glucuronate acceptor + UDP-alpha-D-glucuronate = acceptor beta-D-glucuronoside + UDP + H(+)</text>
        <dbReference type="Rhea" id="RHEA:21032"/>
        <dbReference type="ChEBI" id="CHEBI:15378"/>
        <dbReference type="ChEBI" id="CHEBI:58052"/>
        <dbReference type="ChEBI" id="CHEBI:58223"/>
        <dbReference type="ChEBI" id="CHEBI:132367"/>
        <dbReference type="ChEBI" id="CHEBI:132368"/>
        <dbReference type="EC" id="2.4.1.17"/>
    </reaction>
</comment>
<dbReference type="GO" id="GO:0016020">
    <property type="term" value="C:membrane"/>
    <property type="evidence" value="ECO:0007669"/>
    <property type="project" value="UniProtKB-SubCell"/>
</dbReference>
<evidence type="ECO:0000256" key="2">
    <source>
        <dbReference type="ARBA" id="ARBA00022676"/>
    </source>
</evidence>
<protein>
    <recommendedName>
        <fullName evidence="5">UDP-glucuronosyltransferase</fullName>
        <ecNumber evidence="5">2.4.1.17</ecNumber>
    </recommendedName>
</protein>
<dbReference type="SUPFAM" id="SSF53756">
    <property type="entry name" value="UDP-Glycosyltransferase/glycogen phosphorylase"/>
    <property type="match status" value="1"/>
</dbReference>
<evidence type="ECO:0000313" key="6">
    <source>
        <dbReference type="EMBL" id="EDW76576.1"/>
    </source>
</evidence>
<dbReference type="AlphaFoldDB" id="B4MWT7"/>
<reference evidence="6 7" key="1">
    <citation type="journal article" date="2007" name="Nature">
        <title>Evolution of genes and genomes on the Drosophila phylogeny.</title>
        <authorList>
            <consortium name="Drosophila 12 Genomes Consortium"/>
            <person name="Clark A.G."/>
            <person name="Eisen M.B."/>
            <person name="Smith D.R."/>
            <person name="Bergman C.M."/>
            <person name="Oliver B."/>
            <person name="Markow T.A."/>
            <person name="Kaufman T.C."/>
            <person name="Kellis M."/>
            <person name="Gelbart W."/>
            <person name="Iyer V.N."/>
            <person name="Pollard D.A."/>
            <person name="Sackton T.B."/>
            <person name="Larracuente A.M."/>
            <person name="Singh N.D."/>
            <person name="Abad J.P."/>
            <person name="Abt D.N."/>
            <person name="Adryan B."/>
            <person name="Aguade M."/>
            <person name="Akashi H."/>
            <person name="Anderson W.W."/>
            <person name="Aquadro C.F."/>
            <person name="Ardell D.H."/>
            <person name="Arguello R."/>
            <person name="Artieri C.G."/>
            <person name="Barbash D.A."/>
            <person name="Barker D."/>
            <person name="Barsanti P."/>
            <person name="Batterham P."/>
            <person name="Batzoglou S."/>
            <person name="Begun D."/>
            <person name="Bhutkar A."/>
            <person name="Blanco E."/>
            <person name="Bosak S.A."/>
            <person name="Bradley R.K."/>
            <person name="Brand A.D."/>
            <person name="Brent M.R."/>
            <person name="Brooks A.N."/>
            <person name="Brown R.H."/>
            <person name="Butlin R.K."/>
            <person name="Caggese C."/>
            <person name="Calvi B.R."/>
            <person name="Bernardo de Carvalho A."/>
            <person name="Caspi A."/>
            <person name="Castrezana S."/>
            <person name="Celniker S.E."/>
            <person name="Chang J.L."/>
            <person name="Chapple C."/>
            <person name="Chatterji S."/>
            <person name="Chinwalla A."/>
            <person name="Civetta A."/>
            <person name="Clifton S.W."/>
            <person name="Comeron J.M."/>
            <person name="Costello J.C."/>
            <person name="Coyne J.A."/>
            <person name="Daub J."/>
            <person name="David R.G."/>
            <person name="Delcher A.L."/>
            <person name="Delehaunty K."/>
            <person name="Do C.B."/>
            <person name="Ebling H."/>
            <person name="Edwards K."/>
            <person name="Eickbush T."/>
            <person name="Evans J.D."/>
            <person name="Filipski A."/>
            <person name="Findeiss S."/>
            <person name="Freyhult E."/>
            <person name="Fulton L."/>
            <person name="Fulton R."/>
            <person name="Garcia A.C."/>
            <person name="Gardiner A."/>
            <person name="Garfield D.A."/>
            <person name="Garvin B.E."/>
            <person name="Gibson G."/>
            <person name="Gilbert D."/>
            <person name="Gnerre S."/>
            <person name="Godfrey J."/>
            <person name="Good R."/>
            <person name="Gotea V."/>
            <person name="Gravely B."/>
            <person name="Greenberg A.J."/>
            <person name="Griffiths-Jones S."/>
            <person name="Gross S."/>
            <person name="Guigo R."/>
            <person name="Gustafson E.A."/>
            <person name="Haerty W."/>
            <person name="Hahn M.W."/>
            <person name="Halligan D.L."/>
            <person name="Halpern A.L."/>
            <person name="Halter G.M."/>
            <person name="Han M.V."/>
            <person name="Heger A."/>
            <person name="Hillier L."/>
            <person name="Hinrichs A.S."/>
            <person name="Holmes I."/>
            <person name="Hoskins R.A."/>
            <person name="Hubisz M.J."/>
            <person name="Hultmark D."/>
            <person name="Huntley M.A."/>
            <person name="Jaffe D.B."/>
            <person name="Jagadeeshan S."/>
            <person name="Jeck W.R."/>
            <person name="Johnson J."/>
            <person name="Jones C.D."/>
            <person name="Jordan W.C."/>
            <person name="Karpen G.H."/>
            <person name="Kataoka E."/>
            <person name="Keightley P.D."/>
            <person name="Kheradpour P."/>
            <person name="Kirkness E.F."/>
            <person name="Koerich L.B."/>
            <person name="Kristiansen K."/>
            <person name="Kudrna D."/>
            <person name="Kulathinal R.J."/>
            <person name="Kumar S."/>
            <person name="Kwok R."/>
            <person name="Lander E."/>
            <person name="Langley C.H."/>
            <person name="Lapoint R."/>
            <person name="Lazzaro B.P."/>
            <person name="Lee S.J."/>
            <person name="Levesque L."/>
            <person name="Li R."/>
            <person name="Lin C.F."/>
            <person name="Lin M.F."/>
            <person name="Lindblad-Toh K."/>
            <person name="Llopart A."/>
            <person name="Long M."/>
            <person name="Low L."/>
            <person name="Lozovsky E."/>
            <person name="Lu J."/>
            <person name="Luo M."/>
            <person name="Machado C.A."/>
            <person name="Makalowski W."/>
            <person name="Marzo M."/>
            <person name="Matsuda M."/>
            <person name="Matzkin L."/>
            <person name="McAllister B."/>
            <person name="McBride C.S."/>
            <person name="McKernan B."/>
            <person name="McKernan K."/>
            <person name="Mendez-Lago M."/>
            <person name="Minx P."/>
            <person name="Mollenhauer M.U."/>
            <person name="Montooth K."/>
            <person name="Mount S.M."/>
            <person name="Mu X."/>
            <person name="Myers E."/>
            <person name="Negre B."/>
            <person name="Newfeld S."/>
            <person name="Nielsen R."/>
            <person name="Noor M.A."/>
            <person name="O'Grady P."/>
            <person name="Pachter L."/>
            <person name="Papaceit M."/>
            <person name="Parisi M.J."/>
            <person name="Parisi M."/>
            <person name="Parts L."/>
            <person name="Pedersen J.S."/>
            <person name="Pesole G."/>
            <person name="Phillippy A.M."/>
            <person name="Ponting C.P."/>
            <person name="Pop M."/>
            <person name="Porcelli D."/>
            <person name="Powell J.R."/>
            <person name="Prohaska S."/>
            <person name="Pruitt K."/>
            <person name="Puig M."/>
            <person name="Quesneville H."/>
            <person name="Ram K.R."/>
            <person name="Rand D."/>
            <person name="Rasmussen M.D."/>
            <person name="Reed L.K."/>
            <person name="Reenan R."/>
            <person name="Reily A."/>
            <person name="Remington K.A."/>
            <person name="Rieger T.T."/>
            <person name="Ritchie M.G."/>
            <person name="Robin C."/>
            <person name="Rogers Y.H."/>
            <person name="Rohde C."/>
            <person name="Rozas J."/>
            <person name="Rubenfield M.J."/>
            <person name="Ruiz A."/>
            <person name="Russo S."/>
            <person name="Salzberg S.L."/>
            <person name="Sanchez-Gracia A."/>
            <person name="Saranga D.J."/>
            <person name="Sato H."/>
            <person name="Schaeffer S.W."/>
            <person name="Schatz M.C."/>
            <person name="Schlenke T."/>
            <person name="Schwartz R."/>
            <person name="Segarra C."/>
            <person name="Singh R.S."/>
            <person name="Sirot L."/>
            <person name="Sirota M."/>
            <person name="Sisneros N.B."/>
            <person name="Smith C.D."/>
            <person name="Smith T.F."/>
            <person name="Spieth J."/>
            <person name="Stage D.E."/>
            <person name="Stark A."/>
            <person name="Stephan W."/>
            <person name="Strausberg R.L."/>
            <person name="Strempel S."/>
            <person name="Sturgill D."/>
            <person name="Sutton G."/>
            <person name="Sutton G.G."/>
            <person name="Tao W."/>
            <person name="Teichmann S."/>
            <person name="Tobari Y.N."/>
            <person name="Tomimura Y."/>
            <person name="Tsolas J.M."/>
            <person name="Valente V.L."/>
            <person name="Venter E."/>
            <person name="Venter J.C."/>
            <person name="Vicario S."/>
            <person name="Vieira F.G."/>
            <person name="Vilella A.J."/>
            <person name="Villasante A."/>
            <person name="Walenz B."/>
            <person name="Wang J."/>
            <person name="Wasserman M."/>
            <person name="Watts T."/>
            <person name="Wilson D."/>
            <person name="Wilson R.K."/>
            <person name="Wing R.A."/>
            <person name="Wolfner M.F."/>
            <person name="Wong A."/>
            <person name="Wong G.K."/>
            <person name="Wu C.I."/>
            <person name="Wu G."/>
            <person name="Yamamoto D."/>
            <person name="Yang H.P."/>
            <person name="Yang S.P."/>
            <person name="Yorke J.A."/>
            <person name="Yoshida K."/>
            <person name="Zdobnov E."/>
            <person name="Zhang P."/>
            <person name="Zhang Y."/>
            <person name="Zimin A.V."/>
            <person name="Baldwin J."/>
            <person name="Abdouelleil A."/>
            <person name="Abdulkadir J."/>
            <person name="Abebe A."/>
            <person name="Abera B."/>
            <person name="Abreu J."/>
            <person name="Acer S.C."/>
            <person name="Aftuck L."/>
            <person name="Alexander A."/>
            <person name="An P."/>
            <person name="Anderson E."/>
            <person name="Anderson S."/>
            <person name="Arachi H."/>
            <person name="Azer M."/>
            <person name="Bachantsang P."/>
            <person name="Barry A."/>
            <person name="Bayul T."/>
            <person name="Berlin A."/>
            <person name="Bessette D."/>
            <person name="Bloom T."/>
            <person name="Blye J."/>
            <person name="Boguslavskiy L."/>
            <person name="Bonnet C."/>
            <person name="Boukhgalter B."/>
            <person name="Bourzgui I."/>
            <person name="Brown A."/>
            <person name="Cahill P."/>
            <person name="Channer S."/>
            <person name="Cheshatsang Y."/>
            <person name="Chuda L."/>
            <person name="Citroen M."/>
            <person name="Collymore A."/>
            <person name="Cooke P."/>
            <person name="Costello M."/>
            <person name="D'Aco K."/>
            <person name="Daza R."/>
            <person name="De Haan G."/>
            <person name="DeGray S."/>
            <person name="DeMaso C."/>
            <person name="Dhargay N."/>
            <person name="Dooley K."/>
            <person name="Dooley E."/>
            <person name="Doricent M."/>
            <person name="Dorje P."/>
            <person name="Dorjee K."/>
            <person name="Dupes A."/>
            <person name="Elong R."/>
            <person name="Falk J."/>
            <person name="Farina A."/>
            <person name="Faro S."/>
            <person name="Ferguson D."/>
            <person name="Fisher S."/>
            <person name="Foley C.D."/>
            <person name="Franke A."/>
            <person name="Friedrich D."/>
            <person name="Gadbois L."/>
            <person name="Gearin G."/>
            <person name="Gearin C.R."/>
            <person name="Giannoukos G."/>
            <person name="Goode T."/>
            <person name="Graham J."/>
            <person name="Grandbois E."/>
            <person name="Grewal S."/>
            <person name="Gyaltsen K."/>
            <person name="Hafez N."/>
            <person name="Hagos B."/>
            <person name="Hall J."/>
            <person name="Henson C."/>
            <person name="Hollinger A."/>
            <person name="Honan T."/>
            <person name="Huard M.D."/>
            <person name="Hughes L."/>
            <person name="Hurhula B."/>
            <person name="Husby M.E."/>
            <person name="Kamat A."/>
            <person name="Kanga B."/>
            <person name="Kashin S."/>
            <person name="Khazanovich D."/>
            <person name="Kisner P."/>
            <person name="Lance K."/>
            <person name="Lara M."/>
            <person name="Lee W."/>
            <person name="Lennon N."/>
            <person name="Letendre F."/>
            <person name="LeVine R."/>
            <person name="Lipovsky A."/>
            <person name="Liu X."/>
            <person name="Liu J."/>
            <person name="Liu S."/>
            <person name="Lokyitsang T."/>
            <person name="Lokyitsang Y."/>
            <person name="Lubonja R."/>
            <person name="Lui A."/>
            <person name="MacDonald P."/>
            <person name="Magnisalis V."/>
            <person name="Maru K."/>
            <person name="Matthews C."/>
            <person name="McCusker W."/>
            <person name="McDonough S."/>
            <person name="Mehta T."/>
            <person name="Meldrim J."/>
            <person name="Meneus L."/>
            <person name="Mihai O."/>
            <person name="Mihalev A."/>
            <person name="Mihova T."/>
            <person name="Mittelman R."/>
            <person name="Mlenga V."/>
            <person name="Montmayeur A."/>
            <person name="Mulrain L."/>
            <person name="Navidi A."/>
            <person name="Naylor J."/>
            <person name="Negash T."/>
            <person name="Nguyen T."/>
            <person name="Nguyen N."/>
            <person name="Nicol R."/>
            <person name="Norbu C."/>
            <person name="Norbu N."/>
            <person name="Novod N."/>
            <person name="O'Neill B."/>
            <person name="Osman S."/>
            <person name="Markiewicz E."/>
            <person name="Oyono O.L."/>
            <person name="Patti C."/>
            <person name="Phunkhang P."/>
            <person name="Pierre F."/>
            <person name="Priest M."/>
            <person name="Raghuraman S."/>
            <person name="Rege F."/>
            <person name="Reyes R."/>
            <person name="Rise C."/>
            <person name="Rogov P."/>
            <person name="Ross K."/>
            <person name="Ryan E."/>
            <person name="Settipalli S."/>
            <person name="Shea T."/>
            <person name="Sherpa N."/>
            <person name="Shi L."/>
            <person name="Shih D."/>
            <person name="Sparrow T."/>
            <person name="Spaulding J."/>
            <person name="Stalker J."/>
            <person name="Stange-Thomann N."/>
            <person name="Stavropoulos S."/>
            <person name="Stone C."/>
            <person name="Strader C."/>
            <person name="Tesfaye S."/>
            <person name="Thomson T."/>
            <person name="Thoulutsang Y."/>
            <person name="Thoulutsang D."/>
            <person name="Topham K."/>
            <person name="Topping I."/>
            <person name="Tsamla T."/>
            <person name="Vassiliev H."/>
            <person name="Vo A."/>
            <person name="Wangchuk T."/>
            <person name="Wangdi T."/>
            <person name="Weiand M."/>
            <person name="Wilkinson J."/>
            <person name="Wilson A."/>
            <person name="Yadav S."/>
            <person name="Young G."/>
            <person name="Yu Q."/>
            <person name="Zembek L."/>
            <person name="Zhong D."/>
            <person name="Zimmer A."/>
            <person name="Zwirko Z."/>
            <person name="Jaffe D.B."/>
            <person name="Alvarez P."/>
            <person name="Brockman W."/>
            <person name="Butler J."/>
            <person name="Chin C."/>
            <person name="Gnerre S."/>
            <person name="Grabherr M."/>
            <person name="Kleber M."/>
            <person name="Mauceli E."/>
            <person name="MacCallum I."/>
        </authorList>
    </citation>
    <scope>NUCLEOTIDE SEQUENCE [LARGE SCALE GENOMIC DNA]</scope>
    <source>
        <strain evidence="7">Tucson 14030-0811.24</strain>
    </source>
</reference>
<dbReference type="EMBL" id="CH963857">
    <property type="protein sequence ID" value="EDW76576.1"/>
    <property type="molecule type" value="Genomic_DNA"/>
</dbReference>
<dbReference type="Pfam" id="PF00201">
    <property type="entry name" value="UDPGT"/>
    <property type="match status" value="1"/>
</dbReference>
<organism evidence="6 7">
    <name type="scientific">Drosophila willistoni</name>
    <name type="common">Fruit fly</name>
    <dbReference type="NCBI Taxonomy" id="7260"/>
    <lineage>
        <taxon>Eukaryota</taxon>
        <taxon>Metazoa</taxon>
        <taxon>Ecdysozoa</taxon>
        <taxon>Arthropoda</taxon>
        <taxon>Hexapoda</taxon>
        <taxon>Insecta</taxon>
        <taxon>Pterygota</taxon>
        <taxon>Neoptera</taxon>
        <taxon>Endopterygota</taxon>
        <taxon>Diptera</taxon>
        <taxon>Brachycera</taxon>
        <taxon>Muscomorpha</taxon>
        <taxon>Ephydroidea</taxon>
        <taxon>Drosophilidae</taxon>
        <taxon>Drosophila</taxon>
        <taxon>Sophophora</taxon>
    </lineage>
</organism>
<gene>
    <name evidence="6" type="primary">Dwil\GK14591</name>
    <name evidence="6" type="ORF">Dwil_GK14591</name>
</gene>
<keyword evidence="3 4" id="KW-0808">Transferase</keyword>
<dbReference type="HOGENOM" id="CLU_012949_0_2_1"/>
<feature type="signal peptide" evidence="5">
    <location>
        <begin position="1"/>
        <end position="22"/>
    </location>
</feature>
<dbReference type="GO" id="GO:0015020">
    <property type="term" value="F:glucuronosyltransferase activity"/>
    <property type="evidence" value="ECO:0007669"/>
    <property type="project" value="UniProtKB-EC"/>
</dbReference>
<sequence length="520" mass="57983">MLVLQFGLVLLLGMAIPAEIDAGSPLKVLGLFPHPGVSHFQFFYPIMRGLAEAGHEVDVVSHFPEKKPIEHYKDFPLSGAEKLTNSVDVKSFEKRHTFYNQFLDFFLLHDWGTETCNFTINSKALQQILNTRKKGYYDVIIIEQFSTDCMMGVAHQLEAPVIALSSCAALPWHYERMGAPIIPSYIPAMLMGQSQDMDLGGRLANWISFHVLNWMYKLISIPAADSMVAQKFGSVVPSVGELVKNTSMFFVNQHYSLSGPKPLPPNVIELGGIHIQKAKPLPADLQRLLDSAEHGVILISWGSMIRANSLSEDKRDGIVRAAARLKQLVIWKWENETLPNQPHNMHIMKWLPQRDLLCHPNIRVFMSHGGLMGISEAAYCGVPVVATPMYGDQFLNAAALVQRGMGTRLYYKDISENTVTQALKKTLNKSYADAAKAVSQSFKNRPQQALETAIWWVEHVASTGGAPLMKPSAVEMSRFVYYSLDCYAIVGLVLTIIIALFVSLVRCICPSSSSKKSKWD</sequence>
<dbReference type="OMA" id="SIEFLWI"/>
<name>B4MWT7_DROWI</name>
<evidence type="ECO:0000256" key="5">
    <source>
        <dbReference type="RuleBase" id="RU362059"/>
    </source>
</evidence>
<dbReference type="InterPro" id="IPR050271">
    <property type="entry name" value="UDP-glycosyltransferase"/>
</dbReference>
<keyword evidence="5" id="KW-0732">Signal</keyword>
<dbReference type="FunFam" id="3.40.50.2000:FF:000144">
    <property type="entry name" value="UDP-glucuronosyltransferase"/>
    <property type="match status" value="1"/>
</dbReference>
<keyword evidence="5" id="KW-0472">Membrane</keyword>
<dbReference type="SMR" id="B4MWT7"/>
<evidence type="ECO:0000256" key="3">
    <source>
        <dbReference type="ARBA" id="ARBA00022679"/>
    </source>
</evidence>
<dbReference type="Gene3D" id="3.40.50.2000">
    <property type="entry name" value="Glycogen Phosphorylase B"/>
    <property type="match status" value="2"/>
</dbReference>
<dbReference type="PANTHER" id="PTHR48043:SF114">
    <property type="entry name" value="IP04436P-RELATED"/>
    <property type="match status" value="1"/>
</dbReference>
<dbReference type="FunFam" id="3.40.50.2000:FF:000050">
    <property type="entry name" value="UDP-glucuronosyltransferase"/>
    <property type="match status" value="1"/>
</dbReference>
<dbReference type="CDD" id="cd03784">
    <property type="entry name" value="GT1_Gtf-like"/>
    <property type="match status" value="1"/>
</dbReference>
<dbReference type="EC" id="2.4.1.17" evidence="5"/>
<keyword evidence="5" id="KW-1133">Transmembrane helix</keyword>
<evidence type="ECO:0000313" key="7">
    <source>
        <dbReference type="Proteomes" id="UP000007798"/>
    </source>
</evidence>
<accession>B4MWT7</accession>
<dbReference type="PANTHER" id="PTHR48043">
    <property type="entry name" value="EG:EG0003.4 PROTEIN-RELATED"/>
    <property type="match status" value="1"/>
</dbReference>
<dbReference type="PROSITE" id="PS00375">
    <property type="entry name" value="UDPGT"/>
    <property type="match status" value="1"/>
</dbReference>
<dbReference type="eggNOG" id="KOG1192">
    <property type="taxonomic scope" value="Eukaryota"/>
</dbReference>
<dbReference type="InterPro" id="IPR035595">
    <property type="entry name" value="UDP_glycos_trans_CS"/>
</dbReference>
<keyword evidence="5" id="KW-0812">Transmembrane</keyword>
<dbReference type="PhylomeDB" id="B4MWT7"/>
<comment type="similarity">
    <text evidence="1 4">Belongs to the UDP-glycosyltransferase family.</text>
</comment>
<dbReference type="InParanoid" id="B4MWT7"/>
<keyword evidence="2 4" id="KW-0328">Glycosyltransferase</keyword>
<comment type="subcellular location">
    <subcellularLocation>
        <location evidence="5">Membrane</location>
        <topology evidence="5">Single-pass membrane protein</topology>
    </subcellularLocation>
</comment>
<dbReference type="OrthoDB" id="5835829at2759"/>